<feature type="transmembrane region" description="Helical" evidence="6">
    <location>
        <begin position="60"/>
        <end position="78"/>
    </location>
</feature>
<organism evidence="7 8">
    <name type="scientific">Pseudophaeobacter arcticus</name>
    <dbReference type="NCBI Taxonomy" id="385492"/>
    <lineage>
        <taxon>Bacteria</taxon>
        <taxon>Pseudomonadati</taxon>
        <taxon>Pseudomonadota</taxon>
        <taxon>Alphaproteobacteria</taxon>
        <taxon>Rhodobacterales</taxon>
        <taxon>Paracoccaceae</taxon>
        <taxon>Pseudophaeobacter</taxon>
    </lineage>
</organism>
<accession>A0ABQ0ALQ0</accession>
<dbReference type="PANTHER" id="PTHR33529:SF6">
    <property type="entry name" value="YJGP_YJGQ FAMILY PERMEASE"/>
    <property type="match status" value="1"/>
</dbReference>
<proteinExistence type="predicted"/>
<evidence type="ECO:0000256" key="5">
    <source>
        <dbReference type="ARBA" id="ARBA00023136"/>
    </source>
</evidence>
<sequence length="386" mass="43190">MSRFDRYVLSQYLLFFSFFALILVAVFWVNRAVVLFDRLIGDGQTAIVFLEFTALTLPNLIRMVLPVAVFAAAVWVTNRLQSESELTVLQATGTSPWQMARPALGFGLITALMMSVLTHFLLPSSIGQLALREQEISRNVTAKLLTEGHFLHPAKGVTFYIRQIDSNGTLNDVFLSDRRDPNQSMTYTGARAFLVRDEGKTHLIMVNGMAQRLDNRTKQMSTTNFSDFSYDISSLVNKSTITQRNIREISSWELLRNREDINLSDGYSLGALAEEFHLRFARALICIAVALIGFSALMIGSHSRFGVWRQALLAFLLLIIVEGLRGVVSEPVRTNPDLWPLIYLPALIGLVIAVGFLQLAAHPLATRRRARRTVAPLQTGRQETGS</sequence>
<evidence type="ECO:0000256" key="3">
    <source>
        <dbReference type="ARBA" id="ARBA00022692"/>
    </source>
</evidence>
<dbReference type="Proteomes" id="UP001441944">
    <property type="component" value="Unassembled WGS sequence"/>
</dbReference>
<evidence type="ECO:0000256" key="2">
    <source>
        <dbReference type="ARBA" id="ARBA00022475"/>
    </source>
</evidence>
<comment type="caution">
    <text evidence="7">The sequence shown here is derived from an EMBL/GenBank/DDBJ whole genome shotgun (WGS) entry which is preliminary data.</text>
</comment>
<evidence type="ECO:0000313" key="7">
    <source>
        <dbReference type="EMBL" id="GAA6196800.1"/>
    </source>
</evidence>
<keyword evidence="3 6" id="KW-0812">Transmembrane</keyword>
<feature type="transmembrane region" description="Helical" evidence="6">
    <location>
        <begin position="311"/>
        <end position="328"/>
    </location>
</feature>
<evidence type="ECO:0000256" key="4">
    <source>
        <dbReference type="ARBA" id="ARBA00022989"/>
    </source>
</evidence>
<protein>
    <submittedName>
        <fullName evidence="7">LPS export ABC transporter permease LptF</fullName>
    </submittedName>
</protein>
<dbReference type="InterPro" id="IPR030922">
    <property type="entry name" value="LptF"/>
</dbReference>
<comment type="subcellular location">
    <subcellularLocation>
        <location evidence="1">Cell membrane</location>
        <topology evidence="1">Multi-pass membrane protein</topology>
    </subcellularLocation>
</comment>
<keyword evidence="4 6" id="KW-1133">Transmembrane helix</keyword>
<gene>
    <name evidence="7" type="primary">lptF</name>
    <name evidence="7" type="ORF">NBRC116598_22440</name>
</gene>
<dbReference type="NCBIfam" id="TIGR04407">
    <property type="entry name" value="LptF_YjgP"/>
    <property type="match status" value="1"/>
</dbReference>
<feature type="transmembrane region" description="Helical" evidence="6">
    <location>
        <begin position="340"/>
        <end position="361"/>
    </location>
</feature>
<keyword evidence="8" id="KW-1185">Reference proteome</keyword>
<feature type="transmembrane region" description="Helical" evidence="6">
    <location>
        <begin position="280"/>
        <end position="299"/>
    </location>
</feature>
<evidence type="ECO:0000313" key="8">
    <source>
        <dbReference type="Proteomes" id="UP001441944"/>
    </source>
</evidence>
<keyword evidence="5 6" id="KW-0472">Membrane</keyword>
<dbReference type="Pfam" id="PF03739">
    <property type="entry name" value="LptF_LptG"/>
    <property type="match status" value="1"/>
</dbReference>
<dbReference type="PANTHER" id="PTHR33529">
    <property type="entry name" value="SLR0882 PROTEIN-RELATED"/>
    <property type="match status" value="1"/>
</dbReference>
<evidence type="ECO:0000256" key="6">
    <source>
        <dbReference type="SAM" id="Phobius"/>
    </source>
</evidence>
<dbReference type="InterPro" id="IPR005495">
    <property type="entry name" value="LptG/LptF_permease"/>
</dbReference>
<feature type="transmembrane region" description="Helical" evidence="6">
    <location>
        <begin position="12"/>
        <end position="29"/>
    </location>
</feature>
<dbReference type="RefSeq" id="WP_353400010.1">
    <property type="nucleotide sequence ID" value="NZ_BAABWU010000007.1"/>
</dbReference>
<feature type="transmembrane region" description="Helical" evidence="6">
    <location>
        <begin position="99"/>
        <end position="122"/>
    </location>
</feature>
<name>A0ABQ0ALQ0_9RHOB</name>
<reference evidence="7 8" key="1">
    <citation type="submission" date="2024-04" db="EMBL/GenBank/DDBJ databases">
        <title>Draft genome sequence of Pseudophaeobacter arcticus NBRC 116598.</title>
        <authorList>
            <person name="Miyakawa T."/>
            <person name="Kusuya Y."/>
            <person name="Miura T."/>
        </authorList>
    </citation>
    <scope>NUCLEOTIDE SEQUENCE [LARGE SCALE GENOMIC DNA]</scope>
    <source>
        <strain evidence="7 8">SU-CL00105</strain>
    </source>
</reference>
<keyword evidence="2" id="KW-1003">Cell membrane</keyword>
<evidence type="ECO:0000256" key="1">
    <source>
        <dbReference type="ARBA" id="ARBA00004651"/>
    </source>
</evidence>
<dbReference type="EMBL" id="BAABWU010000007">
    <property type="protein sequence ID" value="GAA6196800.1"/>
    <property type="molecule type" value="Genomic_DNA"/>
</dbReference>